<dbReference type="Proteomes" id="UP001364211">
    <property type="component" value="Unassembled WGS sequence"/>
</dbReference>
<keyword evidence="14" id="KW-1185">Reference proteome</keyword>
<dbReference type="InterPro" id="IPR019546">
    <property type="entry name" value="TAT_signal_bac_arc"/>
</dbReference>
<dbReference type="InterPro" id="IPR005805">
    <property type="entry name" value="Rieske_Fe-S_prot_C"/>
</dbReference>
<feature type="chain" id="PRO_5045373575" description="Cytochrome bc1 complex Rieske iron-sulfur subunit" evidence="11">
    <location>
        <begin position="25"/>
        <end position="155"/>
    </location>
</feature>
<dbReference type="InterPro" id="IPR017941">
    <property type="entry name" value="Rieske_2Fe-2S"/>
</dbReference>
<evidence type="ECO:0000313" key="13">
    <source>
        <dbReference type="EMBL" id="MEJ8278874.1"/>
    </source>
</evidence>
<keyword evidence="6" id="KW-0411">Iron-sulfur</keyword>
<dbReference type="SUPFAM" id="SSF50022">
    <property type="entry name" value="ISP domain"/>
    <property type="match status" value="1"/>
</dbReference>
<dbReference type="RefSeq" id="WP_340287573.1">
    <property type="nucleotide sequence ID" value="NZ_JBBJUP010000005.1"/>
</dbReference>
<dbReference type="PROSITE" id="PS51296">
    <property type="entry name" value="RIESKE"/>
    <property type="match status" value="1"/>
</dbReference>
<keyword evidence="7" id="KW-1015">Disulfide bond</keyword>
<dbReference type="EMBL" id="JBBJUP010000005">
    <property type="protein sequence ID" value="MEJ8278874.1"/>
    <property type="molecule type" value="Genomic_DNA"/>
</dbReference>
<dbReference type="NCBIfam" id="TIGR01409">
    <property type="entry name" value="TAT_signal_seq"/>
    <property type="match status" value="1"/>
</dbReference>
<evidence type="ECO:0000259" key="12">
    <source>
        <dbReference type="PROSITE" id="PS51296"/>
    </source>
</evidence>
<accession>A0ABU8T4I6</accession>
<sequence>MSPLTRRRLLAGAGAAAACCAAGCATYGTPREQPAPAPAAPTGAAPASAPTAAPPSTATPPAGLAATGDIPVGSGRVFAAEKVVVTQPTAGTFVAFDAVCTHAGCLVDQVSDAGIACPCHGSVFDTTDGAPLDGPATAPLAQRAVRVEGDRVVLG</sequence>
<feature type="signal peptide" evidence="11">
    <location>
        <begin position="1"/>
        <end position="24"/>
    </location>
</feature>
<feature type="domain" description="Rieske" evidence="12">
    <location>
        <begin position="62"/>
        <end position="154"/>
    </location>
</feature>
<reference evidence="13 14" key="1">
    <citation type="submission" date="2024-03" db="EMBL/GenBank/DDBJ databases">
        <title>Draft genome sequence of Pseudonocardia sp. DW16-2.</title>
        <authorList>
            <person name="Duangmal K."/>
        </authorList>
    </citation>
    <scope>NUCLEOTIDE SEQUENCE [LARGE SCALE GENOMIC DNA]</scope>
    <source>
        <strain evidence="13 14">DW16-2</strain>
    </source>
</reference>
<organism evidence="13 14">
    <name type="scientific">Pseudonocardia spirodelae</name>
    <dbReference type="NCBI Taxonomy" id="3133431"/>
    <lineage>
        <taxon>Bacteria</taxon>
        <taxon>Bacillati</taxon>
        <taxon>Actinomycetota</taxon>
        <taxon>Actinomycetes</taxon>
        <taxon>Pseudonocardiales</taxon>
        <taxon>Pseudonocardiaceae</taxon>
        <taxon>Pseudonocardia</taxon>
    </lineage>
</organism>
<keyword evidence="3" id="KW-0001">2Fe-2S</keyword>
<name>A0ABU8T4I6_9PSEU</name>
<dbReference type="InterPro" id="IPR036922">
    <property type="entry name" value="Rieske_2Fe-2S_sf"/>
</dbReference>
<evidence type="ECO:0000256" key="10">
    <source>
        <dbReference type="SAM" id="MobiDB-lite"/>
    </source>
</evidence>
<keyword evidence="4" id="KW-0479">Metal-binding</keyword>
<proteinExistence type="predicted"/>
<evidence type="ECO:0000256" key="9">
    <source>
        <dbReference type="ARBA" id="ARBA00034078"/>
    </source>
</evidence>
<evidence type="ECO:0000256" key="6">
    <source>
        <dbReference type="ARBA" id="ARBA00023014"/>
    </source>
</evidence>
<evidence type="ECO:0000313" key="14">
    <source>
        <dbReference type="Proteomes" id="UP001364211"/>
    </source>
</evidence>
<dbReference type="InterPro" id="IPR006311">
    <property type="entry name" value="TAT_signal"/>
</dbReference>
<dbReference type="InterPro" id="IPR014349">
    <property type="entry name" value="Rieske_Fe-S_prot"/>
</dbReference>
<dbReference type="CDD" id="cd03467">
    <property type="entry name" value="Rieske"/>
    <property type="match status" value="1"/>
</dbReference>
<dbReference type="PRINTS" id="PR00162">
    <property type="entry name" value="RIESKE"/>
</dbReference>
<evidence type="ECO:0000256" key="7">
    <source>
        <dbReference type="ARBA" id="ARBA00023157"/>
    </source>
</evidence>
<evidence type="ECO:0000256" key="2">
    <source>
        <dbReference type="ARBA" id="ARBA00015816"/>
    </source>
</evidence>
<feature type="compositionally biased region" description="Low complexity" evidence="10">
    <location>
        <begin position="40"/>
        <end position="67"/>
    </location>
</feature>
<evidence type="ECO:0000256" key="11">
    <source>
        <dbReference type="SAM" id="SignalP"/>
    </source>
</evidence>
<evidence type="ECO:0000256" key="4">
    <source>
        <dbReference type="ARBA" id="ARBA00022723"/>
    </source>
</evidence>
<dbReference type="Gene3D" id="2.102.10.10">
    <property type="entry name" value="Rieske [2Fe-2S] iron-sulphur domain"/>
    <property type="match status" value="1"/>
</dbReference>
<dbReference type="PANTHER" id="PTHR10134">
    <property type="entry name" value="CYTOCHROME B-C1 COMPLEX SUBUNIT RIESKE, MITOCHONDRIAL"/>
    <property type="match status" value="1"/>
</dbReference>
<keyword evidence="11" id="KW-0732">Signal</keyword>
<protein>
    <recommendedName>
        <fullName evidence="2">Cytochrome bc1 complex Rieske iron-sulfur subunit</fullName>
    </recommendedName>
    <alternativeName>
        <fullName evidence="8">Cytochrome bc1 reductase complex subunit QcrA</fullName>
    </alternativeName>
</protein>
<evidence type="ECO:0000256" key="8">
    <source>
        <dbReference type="ARBA" id="ARBA00029586"/>
    </source>
</evidence>
<keyword evidence="5" id="KW-0408">Iron</keyword>
<comment type="caution">
    <text evidence="13">The sequence shown here is derived from an EMBL/GenBank/DDBJ whole genome shotgun (WGS) entry which is preliminary data.</text>
</comment>
<dbReference type="PROSITE" id="PS51318">
    <property type="entry name" value="TAT"/>
    <property type="match status" value="1"/>
</dbReference>
<comment type="cofactor">
    <cofactor evidence="9">
        <name>[2Fe-2S] cluster</name>
        <dbReference type="ChEBI" id="CHEBI:190135"/>
    </cofactor>
</comment>
<evidence type="ECO:0000256" key="5">
    <source>
        <dbReference type="ARBA" id="ARBA00023004"/>
    </source>
</evidence>
<gene>
    <name evidence="13" type="ORF">WJX68_08020</name>
</gene>
<dbReference type="PROSITE" id="PS51257">
    <property type="entry name" value="PROKAR_LIPOPROTEIN"/>
    <property type="match status" value="1"/>
</dbReference>
<evidence type="ECO:0000256" key="3">
    <source>
        <dbReference type="ARBA" id="ARBA00022714"/>
    </source>
</evidence>
<evidence type="ECO:0000256" key="1">
    <source>
        <dbReference type="ARBA" id="ARBA00002494"/>
    </source>
</evidence>
<dbReference type="Pfam" id="PF00355">
    <property type="entry name" value="Rieske"/>
    <property type="match status" value="1"/>
</dbReference>
<feature type="region of interest" description="Disordered" evidence="10">
    <location>
        <begin position="31"/>
        <end position="67"/>
    </location>
</feature>
<comment type="function">
    <text evidence="1">Iron-sulfur subunit of the cytochrome bc1 complex, an essential component of the respiratory electron transport chain required for ATP synthesis. The bc1 complex catalyzes the oxidation of menaquinol and the reduction of cytochrome c in the respiratory chain. The bc1 complex operates through a Q-cycle mechanism that couples electron transfer to generation of the proton gradient that drives ATP synthesis.</text>
</comment>